<keyword evidence="3 5" id="KW-1133">Transmembrane helix</keyword>
<reference evidence="6" key="1">
    <citation type="journal article" date="2010" name="Science">
        <title>Plasticity of animal genome architecture unmasked by rapid evolution of a pelagic tunicate.</title>
        <authorList>
            <person name="Denoeud F."/>
            <person name="Henriet S."/>
            <person name="Mungpakdee S."/>
            <person name="Aury J.M."/>
            <person name="Da Silva C."/>
            <person name="Brinkmann H."/>
            <person name="Mikhaleva J."/>
            <person name="Olsen L.C."/>
            <person name="Jubin C."/>
            <person name="Canestro C."/>
            <person name="Bouquet J.M."/>
            <person name="Danks G."/>
            <person name="Poulain J."/>
            <person name="Campsteijn C."/>
            <person name="Adamski M."/>
            <person name="Cross I."/>
            <person name="Yadetie F."/>
            <person name="Muffato M."/>
            <person name="Louis A."/>
            <person name="Butcher S."/>
            <person name="Tsagkogeorga G."/>
            <person name="Konrad A."/>
            <person name="Singh S."/>
            <person name="Jensen M.F."/>
            <person name="Cong E.H."/>
            <person name="Eikeseth-Otteraa H."/>
            <person name="Noel B."/>
            <person name="Anthouard V."/>
            <person name="Porcel B.M."/>
            <person name="Kachouri-Lafond R."/>
            <person name="Nishino A."/>
            <person name="Ugolini M."/>
            <person name="Chourrout P."/>
            <person name="Nishida H."/>
            <person name="Aasland R."/>
            <person name="Huzurbazar S."/>
            <person name="Westhof E."/>
            <person name="Delsuc F."/>
            <person name="Lehrach H."/>
            <person name="Reinhardt R."/>
            <person name="Weissenbach J."/>
            <person name="Roy S.W."/>
            <person name="Artiguenave F."/>
            <person name="Postlethwait J.H."/>
            <person name="Manak J.R."/>
            <person name="Thompson E.M."/>
            <person name="Jaillon O."/>
            <person name="Du Pasquier L."/>
            <person name="Boudinot P."/>
            <person name="Liberles D.A."/>
            <person name="Volff J.N."/>
            <person name="Philippe H."/>
            <person name="Lenhard B."/>
            <person name="Roest Crollius H."/>
            <person name="Wincker P."/>
            <person name="Chourrout D."/>
        </authorList>
    </citation>
    <scope>NUCLEOTIDE SEQUENCE [LARGE SCALE GENOMIC DNA]</scope>
</reference>
<evidence type="ECO:0000256" key="2">
    <source>
        <dbReference type="ARBA" id="ARBA00022692"/>
    </source>
</evidence>
<feature type="transmembrane region" description="Helical" evidence="5">
    <location>
        <begin position="20"/>
        <end position="41"/>
    </location>
</feature>
<evidence type="ECO:0000256" key="4">
    <source>
        <dbReference type="ARBA" id="ARBA00023136"/>
    </source>
</evidence>
<dbReference type="InterPro" id="IPR005178">
    <property type="entry name" value="Ostalpha/TMEM184C"/>
</dbReference>
<dbReference type="AlphaFoldDB" id="E4Y093"/>
<proteinExistence type="predicted"/>
<dbReference type="PANTHER" id="PTHR23423">
    <property type="entry name" value="ORGANIC SOLUTE TRANSPORTER-RELATED"/>
    <property type="match status" value="1"/>
</dbReference>
<dbReference type="GO" id="GO:0016020">
    <property type="term" value="C:membrane"/>
    <property type="evidence" value="ECO:0007669"/>
    <property type="project" value="UniProtKB-SubCell"/>
</dbReference>
<accession>E4Y093</accession>
<name>E4Y093_OIKDI</name>
<comment type="subcellular location">
    <subcellularLocation>
        <location evidence="1">Membrane</location>
        <topology evidence="1">Multi-pass membrane protein</topology>
    </subcellularLocation>
</comment>
<feature type="transmembrane region" description="Helical" evidence="5">
    <location>
        <begin position="86"/>
        <end position="103"/>
    </location>
</feature>
<evidence type="ECO:0000256" key="1">
    <source>
        <dbReference type="ARBA" id="ARBA00004141"/>
    </source>
</evidence>
<organism evidence="6">
    <name type="scientific">Oikopleura dioica</name>
    <name type="common">Tunicate</name>
    <dbReference type="NCBI Taxonomy" id="34765"/>
    <lineage>
        <taxon>Eukaryota</taxon>
        <taxon>Metazoa</taxon>
        <taxon>Chordata</taxon>
        <taxon>Tunicata</taxon>
        <taxon>Appendicularia</taxon>
        <taxon>Copelata</taxon>
        <taxon>Oikopleuridae</taxon>
        <taxon>Oikopleura</taxon>
    </lineage>
</organism>
<protein>
    <submittedName>
        <fullName evidence="6">Uncharacterized protein</fullName>
    </submittedName>
</protein>
<keyword evidence="2 5" id="KW-0812">Transmembrane</keyword>
<feature type="transmembrane region" description="Helical" evidence="5">
    <location>
        <begin position="53"/>
        <end position="74"/>
    </location>
</feature>
<keyword evidence="7" id="KW-1185">Reference proteome</keyword>
<evidence type="ECO:0000313" key="7">
    <source>
        <dbReference type="Proteomes" id="UP000001307"/>
    </source>
</evidence>
<dbReference type="Proteomes" id="UP000001307">
    <property type="component" value="Unassembled WGS sequence"/>
</dbReference>
<dbReference type="Pfam" id="PF03619">
    <property type="entry name" value="Solute_trans_a"/>
    <property type="match status" value="1"/>
</dbReference>
<evidence type="ECO:0000256" key="3">
    <source>
        <dbReference type="ARBA" id="ARBA00022989"/>
    </source>
</evidence>
<sequence>MTNLTQIGSDLHLPSGWEHLTVWISACLTMLISLFHILSHLRQYNKPSEQRLIVRIAAVIPIYALTSAIAFSAPSYSLIQAAIRDMAEAMVIYSFLTLLYSYLGGEGQICNALNGTPISGTWMTWTCCLNGLPFSNQILRFSKQCALQFCIIRPFVSTLEVLMYKFGVYPLEAPYQLHAAPLFVTLVYNYGHKSHIIKKLLLVRRF</sequence>
<keyword evidence="4 5" id="KW-0472">Membrane</keyword>
<dbReference type="SMART" id="SM01417">
    <property type="entry name" value="Solute_trans_a"/>
    <property type="match status" value="1"/>
</dbReference>
<gene>
    <name evidence="6" type="ORF">GSOID_T00012205001</name>
</gene>
<evidence type="ECO:0000256" key="5">
    <source>
        <dbReference type="SAM" id="Phobius"/>
    </source>
</evidence>
<dbReference type="InParanoid" id="E4Y093"/>
<dbReference type="OrthoDB" id="5348404at2759"/>
<dbReference type="EMBL" id="FN653470">
    <property type="protein sequence ID" value="CBY15305.1"/>
    <property type="molecule type" value="Genomic_DNA"/>
</dbReference>
<evidence type="ECO:0000313" key="6">
    <source>
        <dbReference type="EMBL" id="CBY15305.1"/>
    </source>
</evidence>